<gene>
    <name evidence="1" type="ORF">GCM10008983_21290</name>
</gene>
<dbReference type="EMBL" id="BAAADM010000054">
    <property type="protein sequence ID" value="GAA0443762.1"/>
    <property type="molecule type" value="Genomic_DNA"/>
</dbReference>
<name>A0ABN0ZD05_9BACI</name>
<proteinExistence type="predicted"/>
<reference evidence="1 2" key="1">
    <citation type="journal article" date="2019" name="Int. J. Syst. Evol. Microbiol.">
        <title>The Global Catalogue of Microorganisms (GCM) 10K type strain sequencing project: providing services to taxonomists for standard genome sequencing and annotation.</title>
        <authorList>
            <consortium name="The Broad Institute Genomics Platform"/>
            <consortium name="The Broad Institute Genome Sequencing Center for Infectious Disease"/>
            <person name="Wu L."/>
            <person name="Ma J."/>
        </authorList>
    </citation>
    <scope>NUCLEOTIDE SEQUENCE [LARGE SCALE GENOMIC DNA]</scope>
    <source>
        <strain evidence="1 2">JCM 12149</strain>
    </source>
</reference>
<keyword evidence="2" id="KW-1185">Reference proteome</keyword>
<protein>
    <submittedName>
        <fullName evidence="1">Uncharacterized protein</fullName>
    </submittedName>
</protein>
<comment type="caution">
    <text evidence="1">The sequence shown here is derived from an EMBL/GenBank/DDBJ whole genome shotgun (WGS) entry which is preliminary data.</text>
</comment>
<dbReference type="Proteomes" id="UP001501459">
    <property type="component" value="Unassembled WGS sequence"/>
</dbReference>
<accession>A0ABN0ZD05</accession>
<organism evidence="1 2">
    <name type="scientific">Lentibacillus halophilus</name>
    <dbReference type="NCBI Taxonomy" id="295065"/>
    <lineage>
        <taxon>Bacteria</taxon>
        <taxon>Bacillati</taxon>
        <taxon>Bacillota</taxon>
        <taxon>Bacilli</taxon>
        <taxon>Bacillales</taxon>
        <taxon>Bacillaceae</taxon>
        <taxon>Lentibacillus</taxon>
    </lineage>
</organism>
<evidence type="ECO:0000313" key="1">
    <source>
        <dbReference type="EMBL" id="GAA0443762.1"/>
    </source>
</evidence>
<sequence>MQVIVCLQLYNRVYLKCTNCYKYGLRYGHFHDTTNDEMGLYNQRELNGPNGNRYDKRNRTILSACHHFDNCII</sequence>
<evidence type="ECO:0000313" key="2">
    <source>
        <dbReference type="Proteomes" id="UP001501459"/>
    </source>
</evidence>